<keyword evidence="4" id="KW-0378">Hydrolase</keyword>
<dbReference type="InterPro" id="IPR036938">
    <property type="entry name" value="PAP2/HPO_sf"/>
</dbReference>
<sequence length="197" mass="21254">MKALRFYCLLTLTIFSTASAQNADIRLLRDINLNRNTQLDGFFKGVTNTTVLVAFSVPVIVMGVGLIKNDVPTQRKAVVIGAGLVASSGITYVMKRAINRPRPFVTYPGIQKLTDGGSPSFPSGHTSLAFATATSLSLENPKWYVIVPSYAWAGAVGYSRLHLGVHYPSDVLAGAVTGAGSSFVTYKVNRWLQGRKK</sequence>
<dbReference type="SMART" id="SM00014">
    <property type="entry name" value="acidPPc"/>
    <property type="match status" value="1"/>
</dbReference>
<dbReference type="Gene3D" id="1.20.144.10">
    <property type="entry name" value="Phosphatidic acid phosphatase type 2/haloperoxidase"/>
    <property type="match status" value="2"/>
</dbReference>
<dbReference type="Proteomes" id="UP000557307">
    <property type="component" value="Unassembled WGS sequence"/>
</dbReference>
<dbReference type="GO" id="GO:0016787">
    <property type="term" value="F:hydrolase activity"/>
    <property type="evidence" value="ECO:0007669"/>
    <property type="project" value="UniProtKB-KW"/>
</dbReference>
<evidence type="ECO:0000256" key="1">
    <source>
        <dbReference type="ARBA" id="ARBA00004651"/>
    </source>
</evidence>
<feature type="signal peptide" evidence="8">
    <location>
        <begin position="1"/>
        <end position="20"/>
    </location>
</feature>
<reference evidence="10 11" key="1">
    <citation type="submission" date="2020-08" db="EMBL/GenBank/DDBJ databases">
        <title>Genomic Encyclopedia of Type Strains, Phase IV (KMG-IV): sequencing the most valuable type-strain genomes for metagenomic binning, comparative biology and taxonomic classification.</title>
        <authorList>
            <person name="Goeker M."/>
        </authorList>
    </citation>
    <scope>NUCLEOTIDE SEQUENCE [LARGE SCALE GENOMIC DNA]</scope>
    <source>
        <strain evidence="10 11">DSM 105074</strain>
    </source>
</reference>
<gene>
    <name evidence="10" type="ORF">HNQ92_005171</name>
</gene>
<evidence type="ECO:0000256" key="7">
    <source>
        <dbReference type="SAM" id="Phobius"/>
    </source>
</evidence>
<evidence type="ECO:0000256" key="8">
    <source>
        <dbReference type="SAM" id="SignalP"/>
    </source>
</evidence>
<keyword evidence="5 7" id="KW-1133">Transmembrane helix</keyword>
<accession>A0A840U5B7</accession>
<keyword evidence="6 7" id="KW-0472">Membrane</keyword>
<feature type="chain" id="PRO_5032557895" evidence="8">
    <location>
        <begin position="21"/>
        <end position="197"/>
    </location>
</feature>
<evidence type="ECO:0000313" key="10">
    <source>
        <dbReference type="EMBL" id="MBB5287009.1"/>
    </source>
</evidence>
<feature type="transmembrane region" description="Helical" evidence="7">
    <location>
        <begin position="46"/>
        <end position="65"/>
    </location>
</feature>
<feature type="domain" description="Phosphatidic acid phosphatase type 2/haloperoxidase" evidence="9">
    <location>
        <begin position="77"/>
        <end position="186"/>
    </location>
</feature>
<name>A0A840U5B7_9BACT</name>
<evidence type="ECO:0000313" key="11">
    <source>
        <dbReference type="Proteomes" id="UP000557307"/>
    </source>
</evidence>
<feature type="transmembrane region" description="Helical" evidence="7">
    <location>
        <begin position="77"/>
        <end position="94"/>
    </location>
</feature>
<proteinExistence type="predicted"/>
<dbReference type="GO" id="GO:0005886">
    <property type="term" value="C:plasma membrane"/>
    <property type="evidence" value="ECO:0007669"/>
    <property type="project" value="UniProtKB-SubCell"/>
</dbReference>
<keyword evidence="11" id="KW-1185">Reference proteome</keyword>
<evidence type="ECO:0000256" key="2">
    <source>
        <dbReference type="ARBA" id="ARBA00022475"/>
    </source>
</evidence>
<keyword evidence="2" id="KW-1003">Cell membrane</keyword>
<dbReference type="InterPro" id="IPR000326">
    <property type="entry name" value="PAP2/HPO"/>
</dbReference>
<evidence type="ECO:0000256" key="5">
    <source>
        <dbReference type="ARBA" id="ARBA00022989"/>
    </source>
</evidence>
<organism evidence="10 11">
    <name type="scientific">Rhabdobacter roseus</name>
    <dbReference type="NCBI Taxonomy" id="1655419"/>
    <lineage>
        <taxon>Bacteria</taxon>
        <taxon>Pseudomonadati</taxon>
        <taxon>Bacteroidota</taxon>
        <taxon>Cytophagia</taxon>
        <taxon>Cytophagales</taxon>
        <taxon>Cytophagaceae</taxon>
        <taxon>Rhabdobacter</taxon>
    </lineage>
</organism>
<keyword evidence="3 7" id="KW-0812">Transmembrane</keyword>
<dbReference type="AlphaFoldDB" id="A0A840U5B7"/>
<dbReference type="SUPFAM" id="SSF48317">
    <property type="entry name" value="Acid phosphatase/Vanadium-dependent haloperoxidase"/>
    <property type="match status" value="1"/>
</dbReference>
<evidence type="ECO:0000256" key="6">
    <source>
        <dbReference type="ARBA" id="ARBA00023136"/>
    </source>
</evidence>
<dbReference type="Pfam" id="PF01569">
    <property type="entry name" value="PAP2"/>
    <property type="match status" value="1"/>
</dbReference>
<dbReference type="PANTHER" id="PTHR14969">
    <property type="entry name" value="SPHINGOSINE-1-PHOSPHATE PHOSPHOHYDROLASE"/>
    <property type="match status" value="1"/>
</dbReference>
<dbReference type="CDD" id="cd01610">
    <property type="entry name" value="PAP2_like"/>
    <property type="match status" value="1"/>
</dbReference>
<comment type="subcellular location">
    <subcellularLocation>
        <location evidence="1">Cell membrane</location>
        <topology evidence="1">Multi-pass membrane protein</topology>
    </subcellularLocation>
</comment>
<comment type="caution">
    <text evidence="10">The sequence shown here is derived from an EMBL/GenBank/DDBJ whole genome shotgun (WGS) entry which is preliminary data.</text>
</comment>
<dbReference type="PANTHER" id="PTHR14969:SF62">
    <property type="entry name" value="DECAPRENYLPHOSPHORYL-5-PHOSPHORIBOSE PHOSPHATASE RV3807C-RELATED"/>
    <property type="match status" value="1"/>
</dbReference>
<evidence type="ECO:0000256" key="3">
    <source>
        <dbReference type="ARBA" id="ARBA00022692"/>
    </source>
</evidence>
<keyword evidence="8" id="KW-0732">Signal</keyword>
<evidence type="ECO:0000259" key="9">
    <source>
        <dbReference type="SMART" id="SM00014"/>
    </source>
</evidence>
<dbReference type="RefSeq" id="WP_184178687.1">
    <property type="nucleotide sequence ID" value="NZ_JACHGF010000013.1"/>
</dbReference>
<protein>
    <submittedName>
        <fullName evidence="10">Membrane-associated phospholipid phosphatase</fullName>
    </submittedName>
</protein>
<evidence type="ECO:0000256" key="4">
    <source>
        <dbReference type="ARBA" id="ARBA00022801"/>
    </source>
</evidence>
<dbReference type="EMBL" id="JACHGF010000013">
    <property type="protein sequence ID" value="MBB5287009.1"/>
    <property type="molecule type" value="Genomic_DNA"/>
</dbReference>